<feature type="domain" description="HIT" evidence="3">
    <location>
        <begin position="27"/>
        <end position="133"/>
    </location>
</feature>
<dbReference type="InterPro" id="IPR036265">
    <property type="entry name" value="HIT-like_sf"/>
</dbReference>
<dbReference type="Pfam" id="PF11969">
    <property type="entry name" value="DcpS_C"/>
    <property type="match status" value="1"/>
</dbReference>
<evidence type="ECO:0000313" key="5">
    <source>
        <dbReference type="Proteomes" id="UP000241890"/>
    </source>
</evidence>
<gene>
    <name evidence="4" type="ORF">FCC1311_081072</name>
</gene>
<dbReference type="PROSITE" id="PS51084">
    <property type="entry name" value="HIT_2"/>
    <property type="match status" value="1"/>
</dbReference>
<comment type="caution">
    <text evidence="4">The sequence shown here is derived from an EMBL/GenBank/DDBJ whole genome shotgun (WGS) entry which is preliminary data.</text>
</comment>
<dbReference type="InParanoid" id="A0A2R5GLV5"/>
<protein>
    <submittedName>
        <fullName evidence="4">Histidine triad nucleotide-binding protein 3</fullName>
    </submittedName>
</protein>
<feature type="active site" description="Tele-AMP-histidine intermediate" evidence="1">
    <location>
        <position position="122"/>
    </location>
</feature>
<dbReference type="OrthoDB" id="1915375at2759"/>
<reference evidence="4 5" key="1">
    <citation type="submission" date="2017-12" db="EMBL/GenBank/DDBJ databases">
        <title>Sequencing, de novo assembly and annotation of complete genome of a new Thraustochytrid species, strain FCC1311.</title>
        <authorList>
            <person name="Sedici K."/>
            <person name="Godart F."/>
            <person name="Aiese Cigliano R."/>
            <person name="Sanseverino W."/>
            <person name="Barakat M."/>
            <person name="Ortet P."/>
            <person name="Marechal E."/>
            <person name="Cagnac O."/>
            <person name="Amato A."/>
        </authorList>
    </citation>
    <scope>NUCLEOTIDE SEQUENCE [LARGE SCALE GENOMIC DNA]</scope>
</reference>
<sequence length="155" mass="17517">MGATASYYAALPFAWAHYGMCHLRPNVFALMLDGEIPVDKLYEDDQVMVIRDKYPAADYHLLVIPKEKIKECTSLTKEHASLVEHMMEVGKRTIEAEGSGDRRVVYGFMTPPFNTQLQLHMHCISMPLKVTGIRASETHMSQFASAQDVLDNLRS</sequence>
<evidence type="ECO:0000256" key="1">
    <source>
        <dbReference type="PIRSR" id="PIRSR601310-1"/>
    </source>
</evidence>
<evidence type="ECO:0000259" key="3">
    <source>
        <dbReference type="PROSITE" id="PS51084"/>
    </source>
</evidence>
<dbReference type="Proteomes" id="UP000241890">
    <property type="component" value="Unassembled WGS sequence"/>
</dbReference>
<accession>A0A2R5GLV5</accession>
<dbReference type="PANTHER" id="PTHR12486">
    <property type="entry name" value="APRATAXIN-RELATED"/>
    <property type="match status" value="1"/>
</dbReference>
<dbReference type="EMBL" id="BEYU01000109">
    <property type="protein sequence ID" value="GBG31882.1"/>
    <property type="molecule type" value="Genomic_DNA"/>
</dbReference>
<organism evidence="4 5">
    <name type="scientific">Hondaea fermentalgiana</name>
    <dbReference type="NCBI Taxonomy" id="2315210"/>
    <lineage>
        <taxon>Eukaryota</taxon>
        <taxon>Sar</taxon>
        <taxon>Stramenopiles</taxon>
        <taxon>Bigyra</taxon>
        <taxon>Labyrinthulomycetes</taxon>
        <taxon>Thraustochytrida</taxon>
        <taxon>Thraustochytriidae</taxon>
        <taxon>Hondaea</taxon>
    </lineage>
</organism>
<name>A0A2R5GLV5_9STRA</name>
<proteinExistence type="predicted"/>
<dbReference type="GO" id="GO:0003824">
    <property type="term" value="F:catalytic activity"/>
    <property type="evidence" value="ECO:0007669"/>
    <property type="project" value="InterPro"/>
</dbReference>
<dbReference type="InterPro" id="IPR001310">
    <property type="entry name" value="Histidine_triad_HIT"/>
</dbReference>
<dbReference type="PRINTS" id="PR00332">
    <property type="entry name" value="HISTRIAD"/>
</dbReference>
<evidence type="ECO:0000313" key="4">
    <source>
        <dbReference type="EMBL" id="GBG31882.1"/>
    </source>
</evidence>
<dbReference type="AlphaFoldDB" id="A0A2R5GLV5"/>
<dbReference type="InterPro" id="IPR011146">
    <property type="entry name" value="HIT-like"/>
</dbReference>
<dbReference type="Gene3D" id="3.30.428.10">
    <property type="entry name" value="HIT-like"/>
    <property type="match status" value="1"/>
</dbReference>
<evidence type="ECO:0000256" key="2">
    <source>
        <dbReference type="PROSITE-ProRule" id="PRU00464"/>
    </source>
</evidence>
<comment type="caution">
    <text evidence="2">Lacks conserved residue(s) required for the propagation of feature annotation.</text>
</comment>
<keyword evidence="5" id="KW-1185">Reference proteome</keyword>
<dbReference type="SUPFAM" id="SSF54197">
    <property type="entry name" value="HIT-like"/>
    <property type="match status" value="1"/>
</dbReference>